<evidence type="ECO:0000313" key="8">
    <source>
        <dbReference type="Proteomes" id="UP001209878"/>
    </source>
</evidence>
<name>A0AAD9K1H0_RIDPI</name>
<dbReference type="GO" id="GO:0005524">
    <property type="term" value="F:ATP binding"/>
    <property type="evidence" value="ECO:0007669"/>
    <property type="project" value="UniProtKB-KW"/>
</dbReference>
<keyword evidence="3" id="KW-0418">Kinase</keyword>
<evidence type="ECO:0000256" key="1">
    <source>
        <dbReference type="ARBA" id="ARBA00022679"/>
    </source>
</evidence>
<dbReference type="Gene3D" id="1.10.510.10">
    <property type="entry name" value="Transferase(Phosphotransferase) domain 1"/>
    <property type="match status" value="1"/>
</dbReference>
<dbReference type="PROSITE" id="PS00108">
    <property type="entry name" value="PROTEIN_KINASE_ST"/>
    <property type="match status" value="1"/>
</dbReference>
<dbReference type="EMBL" id="JAODUO010001479">
    <property type="protein sequence ID" value="KAK2163141.1"/>
    <property type="molecule type" value="Genomic_DNA"/>
</dbReference>
<protein>
    <recommendedName>
        <fullName evidence="6">Protein kinase domain-containing protein</fullName>
    </recommendedName>
</protein>
<sequence>MYCSFRFRYNPSEMIQYKFMLQCAQGIAHMHYADIPMAHRDIKPANIMLTRAGSKLVVKLTDFGLATDSQLSQSVQMHSKVGTPAFMAPEIYEQKPYTASVDVFALGSSSSD</sequence>
<dbReference type="InterPro" id="IPR000719">
    <property type="entry name" value="Prot_kinase_dom"/>
</dbReference>
<dbReference type="GO" id="GO:0005737">
    <property type="term" value="C:cytoplasm"/>
    <property type="evidence" value="ECO:0007669"/>
    <property type="project" value="TreeGrafter"/>
</dbReference>
<keyword evidence="4" id="KW-0067">ATP-binding</keyword>
<dbReference type="Proteomes" id="UP001209878">
    <property type="component" value="Unassembled WGS sequence"/>
</dbReference>
<dbReference type="InterPro" id="IPR050339">
    <property type="entry name" value="CC_SR_Kinase"/>
</dbReference>
<feature type="domain" description="Protein kinase" evidence="6">
    <location>
        <begin position="1"/>
        <end position="112"/>
    </location>
</feature>
<keyword evidence="8" id="KW-1185">Reference proteome</keyword>
<dbReference type="InterPro" id="IPR008271">
    <property type="entry name" value="Ser/Thr_kinase_AS"/>
</dbReference>
<dbReference type="SUPFAM" id="SSF56112">
    <property type="entry name" value="Protein kinase-like (PK-like)"/>
    <property type="match status" value="1"/>
</dbReference>
<evidence type="ECO:0000259" key="6">
    <source>
        <dbReference type="PROSITE" id="PS50011"/>
    </source>
</evidence>
<reference evidence="7" key="1">
    <citation type="journal article" date="2023" name="Mol. Biol. Evol.">
        <title>Third-Generation Sequencing Reveals the Adaptive Role of the Epigenome in Three Deep-Sea Polychaetes.</title>
        <authorList>
            <person name="Perez M."/>
            <person name="Aroh O."/>
            <person name="Sun Y."/>
            <person name="Lan Y."/>
            <person name="Juniper S.K."/>
            <person name="Young C.R."/>
            <person name="Angers B."/>
            <person name="Qian P.Y."/>
        </authorList>
    </citation>
    <scope>NUCLEOTIDE SEQUENCE</scope>
    <source>
        <strain evidence="7">R07B-5</strain>
    </source>
</reference>
<keyword evidence="1" id="KW-0808">Transferase</keyword>
<comment type="caution">
    <text evidence="7">The sequence shown here is derived from an EMBL/GenBank/DDBJ whole genome shotgun (WGS) entry which is preliminary data.</text>
</comment>
<evidence type="ECO:0000256" key="2">
    <source>
        <dbReference type="ARBA" id="ARBA00022741"/>
    </source>
</evidence>
<proteinExistence type="inferred from homology"/>
<keyword evidence="2" id="KW-0547">Nucleotide-binding</keyword>
<evidence type="ECO:0000256" key="4">
    <source>
        <dbReference type="ARBA" id="ARBA00022840"/>
    </source>
</evidence>
<organism evidence="7 8">
    <name type="scientific">Ridgeia piscesae</name>
    <name type="common">Tubeworm</name>
    <dbReference type="NCBI Taxonomy" id="27915"/>
    <lineage>
        <taxon>Eukaryota</taxon>
        <taxon>Metazoa</taxon>
        <taxon>Spiralia</taxon>
        <taxon>Lophotrochozoa</taxon>
        <taxon>Annelida</taxon>
        <taxon>Polychaeta</taxon>
        <taxon>Sedentaria</taxon>
        <taxon>Canalipalpata</taxon>
        <taxon>Sabellida</taxon>
        <taxon>Siboglinidae</taxon>
        <taxon>Ridgeia</taxon>
    </lineage>
</organism>
<accession>A0AAD9K1H0</accession>
<dbReference type="GO" id="GO:0004672">
    <property type="term" value="F:protein kinase activity"/>
    <property type="evidence" value="ECO:0007669"/>
    <property type="project" value="InterPro"/>
</dbReference>
<gene>
    <name evidence="7" type="ORF">NP493_1479g00006</name>
</gene>
<evidence type="ECO:0000256" key="3">
    <source>
        <dbReference type="ARBA" id="ARBA00022777"/>
    </source>
</evidence>
<dbReference type="PROSITE" id="PS50011">
    <property type="entry name" value="PROTEIN_KINASE_DOM"/>
    <property type="match status" value="1"/>
</dbReference>
<dbReference type="GO" id="GO:0005634">
    <property type="term" value="C:nucleus"/>
    <property type="evidence" value="ECO:0007669"/>
    <property type="project" value="TreeGrafter"/>
</dbReference>
<dbReference type="Pfam" id="PF00069">
    <property type="entry name" value="Pkinase"/>
    <property type="match status" value="1"/>
</dbReference>
<dbReference type="InterPro" id="IPR011009">
    <property type="entry name" value="Kinase-like_dom_sf"/>
</dbReference>
<evidence type="ECO:0000313" key="7">
    <source>
        <dbReference type="EMBL" id="KAK2163141.1"/>
    </source>
</evidence>
<dbReference type="PANTHER" id="PTHR11042">
    <property type="entry name" value="EUKARYOTIC TRANSLATION INITIATION FACTOR 2-ALPHA KINASE EIF2-ALPHA KINASE -RELATED"/>
    <property type="match status" value="1"/>
</dbReference>
<evidence type="ECO:0000256" key="5">
    <source>
        <dbReference type="ARBA" id="ARBA00037982"/>
    </source>
</evidence>
<comment type="similarity">
    <text evidence="5">Belongs to the protein kinase superfamily. Ser/Thr protein kinase family. GCN2 subfamily.</text>
</comment>
<dbReference type="AlphaFoldDB" id="A0AAD9K1H0"/>